<evidence type="ECO:0000259" key="1">
    <source>
        <dbReference type="Pfam" id="PF00656"/>
    </source>
</evidence>
<dbReference type="InterPro" id="IPR051043">
    <property type="entry name" value="Sulfatase_Mod_Factor_Kinase"/>
</dbReference>
<dbReference type="Proteomes" id="UP000595917">
    <property type="component" value="Chromosome"/>
</dbReference>
<gene>
    <name evidence="3" type="ORF">JFL75_09730</name>
</gene>
<dbReference type="InterPro" id="IPR016187">
    <property type="entry name" value="CTDL_fold"/>
</dbReference>
<proteinExistence type="predicted"/>
<dbReference type="GO" id="GO:0120147">
    <property type="term" value="F:formylglycine-generating oxidase activity"/>
    <property type="evidence" value="ECO:0007669"/>
    <property type="project" value="TreeGrafter"/>
</dbReference>
<dbReference type="SUPFAM" id="SSF52129">
    <property type="entry name" value="Caspase-like"/>
    <property type="match status" value="1"/>
</dbReference>
<feature type="domain" description="Peptidase C14 caspase" evidence="1">
    <location>
        <begin position="47"/>
        <end position="255"/>
    </location>
</feature>
<dbReference type="Pfam" id="PF00656">
    <property type="entry name" value="Peptidase_C14"/>
    <property type="match status" value="1"/>
</dbReference>
<dbReference type="InterPro" id="IPR029030">
    <property type="entry name" value="Caspase-like_dom_sf"/>
</dbReference>
<dbReference type="AlphaFoldDB" id="A0A7T7XRM1"/>
<evidence type="ECO:0000313" key="3">
    <source>
        <dbReference type="EMBL" id="QQO11169.1"/>
    </source>
</evidence>
<dbReference type="Pfam" id="PF03781">
    <property type="entry name" value="FGE-sulfatase"/>
    <property type="match status" value="1"/>
</dbReference>
<dbReference type="InterPro" id="IPR042095">
    <property type="entry name" value="SUMF_sf"/>
</dbReference>
<dbReference type="GO" id="GO:0004197">
    <property type="term" value="F:cysteine-type endopeptidase activity"/>
    <property type="evidence" value="ECO:0007669"/>
    <property type="project" value="InterPro"/>
</dbReference>
<dbReference type="GO" id="GO:0006508">
    <property type="term" value="P:proteolysis"/>
    <property type="evidence" value="ECO:0007669"/>
    <property type="project" value="InterPro"/>
</dbReference>
<accession>A0A7T7XRM1</accession>
<dbReference type="SUPFAM" id="SSF56436">
    <property type="entry name" value="C-type lectin-like"/>
    <property type="match status" value="1"/>
</dbReference>
<dbReference type="EMBL" id="CP067089">
    <property type="protein sequence ID" value="QQO11169.1"/>
    <property type="molecule type" value="Genomic_DNA"/>
</dbReference>
<dbReference type="RefSeq" id="WP_215628478.1">
    <property type="nucleotide sequence ID" value="NZ_CP067089.2"/>
</dbReference>
<reference evidence="3" key="1">
    <citation type="submission" date="2021-01" db="EMBL/GenBank/DDBJ databases">
        <title>Description of Breznakiella homolactica.</title>
        <authorList>
            <person name="Song Y."/>
            <person name="Brune A."/>
        </authorList>
    </citation>
    <scope>NUCLEOTIDE SEQUENCE</scope>
    <source>
        <strain evidence="3">RmG30</strain>
    </source>
</reference>
<dbReference type="KEGG" id="bhc:JFL75_09730"/>
<dbReference type="Gene3D" id="3.40.50.1460">
    <property type="match status" value="1"/>
</dbReference>
<protein>
    <submittedName>
        <fullName evidence="3">SUMF1/EgtB/PvdO family nonheme iron enzyme</fullName>
    </submittedName>
</protein>
<sequence>MVKQFSVRILSIFFLYLAGTAGIFAQDRGISFSGQRPGEPQPVLGKQYALFIAIDGYQHWPALRNPVSDARDIRDILVGDYYIDEVIELYDRDATKENIIRTFTSLQERLSVHDSLFVYFAGHGHLDSASGAGFWIPSDAGTDRFAQSNWLPNSQIRGYISRLKSIHVFLVSDACFAGDILDTSRSLPERIGSDYYRRSYSLVSRQVLTSGSIETVPDESEFAGALKMCLRKNTKPLIDPIEIYNEVRLSVAASTPLYGTLKQANHQDGATFLFFRRDGTSPAVVLSGAPAPERGAPAPVPETVKPEAMVRIPGGRFVMGSPGEESGRYDDERLVDMELDPFYMAPKPVTVGEFRKFTEATGYKTAAEIAGGGVILDGTRWRMAEDVSWDRPFFDQSEENPVVLVNWFDAAAYCNWKSERDGLTPAYYINGGTVVWNRGADGYRLPTEAEWEYACRAGTDTPFYTGKSISTDQANYDGNFPPEGDSKGLFRKKTTPAESFLPNQWGLYGMHGNIWEWCWDWYGPYPSISLVKRGYSGPPSGDRRVSRGGGWLSTGANLRSASRNYMEPSYRAADTGFRLVRSGQ</sequence>
<organism evidence="3 4">
    <name type="scientific">Breznakiella homolactica</name>
    <dbReference type="NCBI Taxonomy" id="2798577"/>
    <lineage>
        <taxon>Bacteria</taxon>
        <taxon>Pseudomonadati</taxon>
        <taxon>Spirochaetota</taxon>
        <taxon>Spirochaetia</taxon>
        <taxon>Spirochaetales</taxon>
        <taxon>Breznakiellaceae</taxon>
        <taxon>Breznakiella</taxon>
    </lineage>
</organism>
<evidence type="ECO:0000313" key="4">
    <source>
        <dbReference type="Proteomes" id="UP000595917"/>
    </source>
</evidence>
<dbReference type="PANTHER" id="PTHR23150">
    <property type="entry name" value="SULFATASE MODIFYING FACTOR 1, 2"/>
    <property type="match status" value="1"/>
</dbReference>
<name>A0A7T7XRM1_9SPIR</name>
<dbReference type="Gene3D" id="3.90.1580.10">
    <property type="entry name" value="paralog of FGE (formylglycine-generating enzyme)"/>
    <property type="match status" value="1"/>
</dbReference>
<keyword evidence="4" id="KW-1185">Reference proteome</keyword>
<evidence type="ECO:0000259" key="2">
    <source>
        <dbReference type="Pfam" id="PF03781"/>
    </source>
</evidence>
<feature type="domain" description="Sulfatase-modifying factor enzyme-like" evidence="2">
    <location>
        <begin position="307"/>
        <end position="581"/>
    </location>
</feature>
<dbReference type="PANTHER" id="PTHR23150:SF19">
    <property type="entry name" value="FORMYLGLYCINE-GENERATING ENZYME"/>
    <property type="match status" value="1"/>
</dbReference>
<dbReference type="InterPro" id="IPR011600">
    <property type="entry name" value="Pept_C14_caspase"/>
</dbReference>
<dbReference type="InterPro" id="IPR005532">
    <property type="entry name" value="SUMF_dom"/>
</dbReference>